<dbReference type="Proteomes" id="UP001341281">
    <property type="component" value="Chromosome 03"/>
</dbReference>
<dbReference type="EMBL" id="CP144747">
    <property type="protein sequence ID" value="WVZ61546.1"/>
    <property type="molecule type" value="Genomic_DNA"/>
</dbReference>
<name>A0AAQ3SVN6_PASNO</name>
<proteinExistence type="predicted"/>
<evidence type="ECO:0000259" key="1">
    <source>
        <dbReference type="Pfam" id="PF00931"/>
    </source>
</evidence>
<dbReference type="InterPro" id="IPR002182">
    <property type="entry name" value="NB-ARC"/>
</dbReference>
<dbReference type="InterPro" id="IPR027417">
    <property type="entry name" value="P-loop_NTPase"/>
</dbReference>
<accession>A0AAQ3SVN6</accession>
<feature type="domain" description="NB-ARC" evidence="1">
    <location>
        <begin position="172"/>
        <end position="332"/>
    </location>
</feature>
<dbReference type="PANTHER" id="PTHR33377:SF20">
    <property type="entry name" value="RX N-TERMINAL DOMAIN-CONTAINING PROTEIN"/>
    <property type="match status" value="1"/>
</dbReference>
<dbReference type="GO" id="GO:0043531">
    <property type="term" value="F:ADP binding"/>
    <property type="evidence" value="ECO:0007669"/>
    <property type="project" value="InterPro"/>
</dbReference>
<reference evidence="2 3" key="1">
    <citation type="submission" date="2024-02" db="EMBL/GenBank/DDBJ databases">
        <title>High-quality chromosome-scale genome assembly of Pensacola bahiagrass (Paspalum notatum Flugge var. saurae).</title>
        <authorList>
            <person name="Vega J.M."/>
            <person name="Podio M."/>
            <person name="Orjuela J."/>
            <person name="Siena L.A."/>
            <person name="Pessino S.C."/>
            <person name="Combes M.C."/>
            <person name="Mariac C."/>
            <person name="Albertini E."/>
            <person name="Pupilli F."/>
            <person name="Ortiz J.P.A."/>
            <person name="Leblanc O."/>
        </authorList>
    </citation>
    <scope>NUCLEOTIDE SEQUENCE [LARGE SCALE GENOMIC DNA]</scope>
    <source>
        <strain evidence="2">R1</strain>
        <tissue evidence="2">Leaf</tissue>
    </source>
</reference>
<organism evidence="2 3">
    <name type="scientific">Paspalum notatum var. saurae</name>
    <dbReference type="NCBI Taxonomy" id="547442"/>
    <lineage>
        <taxon>Eukaryota</taxon>
        <taxon>Viridiplantae</taxon>
        <taxon>Streptophyta</taxon>
        <taxon>Embryophyta</taxon>
        <taxon>Tracheophyta</taxon>
        <taxon>Spermatophyta</taxon>
        <taxon>Magnoliopsida</taxon>
        <taxon>Liliopsida</taxon>
        <taxon>Poales</taxon>
        <taxon>Poaceae</taxon>
        <taxon>PACMAD clade</taxon>
        <taxon>Panicoideae</taxon>
        <taxon>Andropogonodae</taxon>
        <taxon>Paspaleae</taxon>
        <taxon>Paspalinae</taxon>
        <taxon>Paspalum</taxon>
    </lineage>
</organism>
<keyword evidence="3" id="KW-1185">Reference proteome</keyword>
<dbReference type="AlphaFoldDB" id="A0AAQ3SVN6"/>
<evidence type="ECO:0000313" key="3">
    <source>
        <dbReference type="Proteomes" id="UP001341281"/>
    </source>
</evidence>
<dbReference type="Gene3D" id="3.40.50.300">
    <property type="entry name" value="P-loop containing nucleotide triphosphate hydrolases"/>
    <property type="match status" value="1"/>
</dbReference>
<sequence>MEAAIISAIMGELATRSLSFLIDRYLKPAPISEDSINQLQWMLLRICLTTDEEEGRCITNQAMLHQLNILRRVMYRGYYMPHSLILRIPEEEREHGVSRFLSLSISRPAKRVCFSTGSKYGTENLEKMLHSLEVAIAGMSEFLIFLRNCPPMFRQPYSTYLFIEKYMFGRQMEMERVINFLRHEEPPVHCDFGVLPIVGPGKVGKTTLVEHVWRDERVRSHFSHVIFLSDNDFREENLVKIREGSRIKHQHGSSSSEERFLVVIELVGDIDEGAWRWLHSSASQSRIPRGSKVIITSRSENITDFGTTHALNLKFLSREAYWYFFKALVFGSTDPEEQPRFASIAMEIFDEYFDQDVYKAFAGPFIYLNKTAMGLKSSFNVQSWNRILACFKDNRRQNEPEFREGLISGCRVNNDDVLLQRVVNSAQYCVVHNHNRIAPVNEEAPKLTLHDILDGTGSVRLPHSKFDVLVWESHLPPYHKYIYSCQILEFDCKVTRNKQGQKRETIISAIIGELATRSFSFLTDRYLLKPAPISKESLNQLQWMLLRVRLTIEEAEGRCITNQAMLHQLNILRRVMNRGYYMLHSLILHIPKEEEWRGKRGEHGVSRFLSLSISRPAVKRVCFGTGNKYGTENLEKMLKSLEIAIAGMSGFLIFLRNCPPMSRQPYSTYMSIEKCMFGRQMELQRVINFLLHEEPPVHCDFGVLPIVGPGKVGKSTLVEHVRCDERGEGSRIKHQHGGSSSEEKILVIIELVGDIDEGAWRWLHSSASQSRIPRGSKVIITSRSENIVDFGTTHAINLEFLSREAYWHLFGSSAPEEQPRFASIAMEIFDEYFDQELYKLFAVLSFI</sequence>
<protein>
    <recommendedName>
        <fullName evidence="1">NB-ARC domain-containing protein</fullName>
    </recommendedName>
</protein>
<dbReference type="PANTHER" id="PTHR33377">
    <property type="entry name" value="OS10G0134700 PROTEIN-RELATED"/>
    <property type="match status" value="1"/>
</dbReference>
<dbReference type="Pfam" id="PF00931">
    <property type="entry name" value="NB-ARC"/>
    <property type="match status" value="1"/>
</dbReference>
<gene>
    <name evidence="2" type="ORF">U9M48_011403</name>
</gene>
<dbReference type="SUPFAM" id="SSF52540">
    <property type="entry name" value="P-loop containing nucleoside triphosphate hydrolases"/>
    <property type="match status" value="2"/>
</dbReference>
<evidence type="ECO:0000313" key="2">
    <source>
        <dbReference type="EMBL" id="WVZ61546.1"/>
    </source>
</evidence>